<comment type="caution">
    <text evidence="1">The sequence shown here is derived from an EMBL/GenBank/DDBJ whole genome shotgun (WGS) entry which is preliminary data.</text>
</comment>
<name>A0A4Y2MRE3_ARAVE</name>
<reference evidence="1 2" key="1">
    <citation type="journal article" date="2019" name="Sci. Rep.">
        <title>Orb-weaving spider Araneus ventricosus genome elucidates the spidroin gene catalogue.</title>
        <authorList>
            <person name="Kono N."/>
            <person name="Nakamura H."/>
            <person name="Ohtoshi R."/>
            <person name="Moran D.A.P."/>
            <person name="Shinohara A."/>
            <person name="Yoshida Y."/>
            <person name="Fujiwara M."/>
            <person name="Mori M."/>
            <person name="Tomita M."/>
            <person name="Arakawa K."/>
        </authorList>
    </citation>
    <scope>NUCLEOTIDE SEQUENCE [LARGE SCALE GENOMIC DNA]</scope>
</reference>
<sequence>MESRFPAMLVLWLGREFYRGKYGNGAIDPDFGEKLGYPFGDTFDDFGDEMWDLKSTGIFLISLLRAEIAFVWITSRPVGETIKGPCSGRRGIMCVDRLGSPLECKRLWNLSLEFYPLCELVSC</sequence>
<proteinExistence type="predicted"/>
<organism evidence="1 2">
    <name type="scientific">Araneus ventricosus</name>
    <name type="common">Orbweaver spider</name>
    <name type="synonym">Epeira ventricosa</name>
    <dbReference type="NCBI Taxonomy" id="182803"/>
    <lineage>
        <taxon>Eukaryota</taxon>
        <taxon>Metazoa</taxon>
        <taxon>Ecdysozoa</taxon>
        <taxon>Arthropoda</taxon>
        <taxon>Chelicerata</taxon>
        <taxon>Arachnida</taxon>
        <taxon>Araneae</taxon>
        <taxon>Araneomorphae</taxon>
        <taxon>Entelegynae</taxon>
        <taxon>Araneoidea</taxon>
        <taxon>Araneidae</taxon>
        <taxon>Araneus</taxon>
    </lineage>
</organism>
<dbReference type="Proteomes" id="UP000499080">
    <property type="component" value="Unassembled WGS sequence"/>
</dbReference>
<protein>
    <submittedName>
        <fullName evidence="1">Uncharacterized protein</fullName>
    </submittedName>
</protein>
<dbReference type="EMBL" id="BGPR01007703">
    <property type="protein sequence ID" value="GBN28874.1"/>
    <property type="molecule type" value="Genomic_DNA"/>
</dbReference>
<dbReference type="AlphaFoldDB" id="A0A4Y2MRE3"/>
<evidence type="ECO:0000313" key="1">
    <source>
        <dbReference type="EMBL" id="GBN28874.1"/>
    </source>
</evidence>
<gene>
    <name evidence="1" type="ORF">AVEN_120161_1</name>
</gene>
<keyword evidence="2" id="KW-1185">Reference proteome</keyword>
<evidence type="ECO:0000313" key="2">
    <source>
        <dbReference type="Proteomes" id="UP000499080"/>
    </source>
</evidence>
<accession>A0A4Y2MRE3</accession>